<dbReference type="PRINTS" id="PR00039">
    <property type="entry name" value="HTHLYSR"/>
</dbReference>
<name>A0A1M4SIJ2_9BURK</name>
<proteinExistence type="inferred from homology"/>
<keyword evidence="2" id="KW-0805">Transcription regulation</keyword>
<evidence type="ECO:0000313" key="6">
    <source>
        <dbReference type="EMBL" id="SHE32035.1"/>
    </source>
</evidence>
<dbReference type="RefSeq" id="WP_073353365.1">
    <property type="nucleotide sequence ID" value="NZ_FQUZ01000001.1"/>
</dbReference>
<protein>
    <submittedName>
        <fullName evidence="6">Transcriptional regulator, LysR family</fullName>
    </submittedName>
</protein>
<dbReference type="PANTHER" id="PTHR30126">
    <property type="entry name" value="HTH-TYPE TRANSCRIPTIONAL REGULATOR"/>
    <property type="match status" value="1"/>
</dbReference>
<dbReference type="GO" id="GO:0000976">
    <property type="term" value="F:transcription cis-regulatory region binding"/>
    <property type="evidence" value="ECO:0007669"/>
    <property type="project" value="TreeGrafter"/>
</dbReference>
<dbReference type="PANTHER" id="PTHR30126:SF39">
    <property type="entry name" value="HTH-TYPE TRANSCRIPTIONAL REGULATOR CYSL"/>
    <property type="match status" value="1"/>
</dbReference>
<evidence type="ECO:0000259" key="5">
    <source>
        <dbReference type="PROSITE" id="PS50931"/>
    </source>
</evidence>
<dbReference type="EMBL" id="FQUZ01000001">
    <property type="protein sequence ID" value="SHE32035.1"/>
    <property type="molecule type" value="Genomic_DNA"/>
</dbReference>
<dbReference type="Gene3D" id="3.40.190.10">
    <property type="entry name" value="Periplasmic binding protein-like II"/>
    <property type="match status" value="2"/>
</dbReference>
<dbReference type="AlphaFoldDB" id="A0A1M4SIJ2"/>
<evidence type="ECO:0000256" key="4">
    <source>
        <dbReference type="ARBA" id="ARBA00023163"/>
    </source>
</evidence>
<organism evidence="6 7">
    <name type="scientific">Lampropedia hyalina DSM 16112</name>
    <dbReference type="NCBI Taxonomy" id="1122156"/>
    <lineage>
        <taxon>Bacteria</taxon>
        <taxon>Pseudomonadati</taxon>
        <taxon>Pseudomonadota</taxon>
        <taxon>Betaproteobacteria</taxon>
        <taxon>Burkholderiales</taxon>
        <taxon>Comamonadaceae</taxon>
        <taxon>Lampropedia</taxon>
    </lineage>
</organism>
<dbReference type="PROSITE" id="PS50931">
    <property type="entry name" value="HTH_LYSR"/>
    <property type="match status" value="1"/>
</dbReference>
<dbReference type="Gene3D" id="1.10.10.10">
    <property type="entry name" value="Winged helix-like DNA-binding domain superfamily/Winged helix DNA-binding domain"/>
    <property type="match status" value="1"/>
</dbReference>
<dbReference type="SUPFAM" id="SSF53850">
    <property type="entry name" value="Periplasmic binding protein-like II"/>
    <property type="match status" value="1"/>
</dbReference>
<dbReference type="SUPFAM" id="SSF46785">
    <property type="entry name" value="Winged helix' DNA-binding domain"/>
    <property type="match status" value="1"/>
</dbReference>
<evidence type="ECO:0000313" key="7">
    <source>
        <dbReference type="Proteomes" id="UP000184327"/>
    </source>
</evidence>
<evidence type="ECO:0000256" key="1">
    <source>
        <dbReference type="ARBA" id="ARBA00009437"/>
    </source>
</evidence>
<dbReference type="STRING" id="1122156.SAMN02745117_00126"/>
<dbReference type="OrthoDB" id="464481at2"/>
<dbReference type="InterPro" id="IPR036390">
    <property type="entry name" value="WH_DNA-bd_sf"/>
</dbReference>
<evidence type="ECO:0000256" key="2">
    <source>
        <dbReference type="ARBA" id="ARBA00023015"/>
    </source>
</evidence>
<dbReference type="Pfam" id="PF03466">
    <property type="entry name" value="LysR_substrate"/>
    <property type="match status" value="1"/>
</dbReference>
<gene>
    <name evidence="6" type="ORF">SAMN02745117_00126</name>
</gene>
<feature type="domain" description="HTH lysR-type" evidence="5">
    <location>
        <begin position="1"/>
        <end position="58"/>
    </location>
</feature>
<dbReference type="InterPro" id="IPR000847">
    <property type="entry name" value="LysR_HTH_N"/>
</dbReference>
<dbReference type="Pfam" id="PF00126">
    <property type="entry name" value="HTH_1"/>
    <property type="match status" value="1"/>
</dbReference>
<reference evidence="6 7" key="1">
    <citation type="submission" date="2016-11" db="EMBL/GenBank/DDBJ databases">
        <authorList>
            <person name="Jaros S."/>
            <person name="Januszkiewicz K."/>
            <person name="Wedrychowicz H."/>
        </authorList>
    </citation>
    <scope>NUCLEOTIDE SEQUENCE [LARGE SCALE GENOMIC DNA]</scope>
    <source>
        <strain evidence="6 7">DSM 16112</strain>
    </source>
</reference>
<comment type="similarity">
    <text evidence="1">Belongs to the LysR transcriptional regulatory family.</text>
</comment>
<keyword evidence="7" id="KW-1185">Reference proteome</keyword>
<accession>A0A1M4SIJ2</accession>
<dbReference type="InterPro" id="IPR036388">
    <property type="entry name" value="WH-like_DNA-bd_sf"/>
</dbReference>
<dbReference type="InterPro" id="IPR005119">
    <property type="entry name" value="LysR_subst-bd"/>
</dbReference>
<evidence type="ECO:0000256" key="3">
    <source>
        <dbReference type="ARBA" id="ARBA00023125"/>
    </source>
</evidence>
<dbReference type="CDD" id="cd05466">
    <property type="entry name" value="PBP2_LTTR_substrate"/>
    <property type="match status" value="1"/>
</dbReference>
<keyword evidence="4" id="KW-0804">Transcription</keyword>
<dbReference type="Proteomes" id="UP000184327">
    <property type="component" value="Unassembled WGS sequence"/>
</dbReference>
<dbReference type="FunFam" id="1.10.10.10:FF:000001">
    <property type="entry name" value="LysR family transcriptional regulator"/>
    <property type="match status" value="1"/>
</dbReference>
<sequence length="303" mass="33143">MKIDDIEAFVTTVRCQSISLAAQQLGLTQPAITRRLQNLEESLGIALLDRHTKPPKPTEQGWRVHNQCQAVLRELNALRELAAADLPPTGSIRLGLTQGIGEVVALHAHRLLRQAWPELAPLMATGSGAGVLLERVERDELDAAVLFLPRGALLPRNLHGTRLLESELVVVGRKGDWPGKRHALVECNERGWVLNPDGCGFRAGLQRALAAKHLPLRVNLDCYGRDLQFQSVAEGLGLGLSPLPMLESSPWRERLQTIALPDFKPMIDLWLVTGKPLGRLDAPVQAFGEAVARQVMAGGESRS</sequence>
<dbReference type="GO" id="GO:0003700">
    <property type="term" value="F:DNA-binding transcription factor activity"/>
    <property type="evidence" value="ECO:0007669"/>
    <property type="project" value="InterPro"/>
</dbReference>
<keyword evidence="3" id="KW-0238">DNA-binding</keyword>